<dbReference type="AlphaFoldDB" id="G7K9S0"/>
<dbReference type="FunFam" id="2.40.70.10:FF:000031">
    <property type="entry name" value="Aspartyl protease AED1"/>
    <property type="match status" value="1"/>
</dbReference>
<evidence type="ECO:0000256" key="1">
    <source>
        <dbReference type="ARBA" id="ARBA00004613"/>
    </source>
</evidence>
<evidence type="ECO:0000256" key="5">
    <source>
        <dbReference type="ARBA" id="ARBA00022750"/>
    </source>
</evidence>
<dbReference type="PaxDb" id="3880-AES96541"/>
<dbReference type="InterPro" id="IPR001461">
    <property type="entry name" value="Aspartic_peptidase_A1"/>
</dbReference>
<dbReference type="GO" id="GO:0005576">
    <property type="term" value="C:extracellular region"/>
    <property type="evidence" value="ECO:0000318"/>
    <property type="project" value="GO_Central"/>
</dbReference>
<keyword evidence="3" id="KW-0964">Secreted</keyword>
<feature type="active site" evidence="8">
    <location>
        <position position="107"/>
    </location>
</feature>
<dbReference type="EMBL" id="PSQE01000005">
    <property type="protein sequence ID" value="RHN55277.1"/>
    <property type="molecule type" value="Genomic_DNA"/>
</dbReference>
<dbReference type="MEROPS" id="A01.069"/>
<proteinExistence type="inferred from homology"/>
<evidence type="ECO:0000256" key="2">
    <source>
        <dbReference type="ARBA" id="ARBA00007447"/>
    </source>
</evidence>
<reference evidence="13" key="3">
    <citation type="submission" date="2015-04" db="UniProtKB">
        <authorList>
            <consortium name="EnsemblPlants"/>
        </authorList>
    </citation>
    <scope>IDENTIFICATION</scope>
    <source>
        <strain evidence="13">cv. Jemalong A17</strain>
    </source>
</reference>
<reference evidence="11 14" key="2">
    <citation type="journal article" date="2014" name="BMC Genomics">
        <title>An improved genome release (version Mt4.0) for the model legume Medicago truncatula.</title>
        <authorList>
            <person name="Tang H."/>
            <person name="Krishnakumar V."/>
            <person name="Bidwell S."/>
            <person name="Rosen B."/>
            <person name="Chan A."/>
            <person name="Zhou S."/>
            <person name="Gentzbittel L."/>
            <person name="Childs K.L."/>
            <person name="Yandell M."/>
            <person name="Gundlach H."/>
            <person name="Mayer K.F."/>
            <person name="Schwartz D.C."/>
            <person name="Town C.D."/>
        </authorList>
    </citation>
    <scope>GENOME REANNOTATION</scope>
    <source>
        <strain evidence="13 14">cv. Jemalong A17</strain>
    </source>
</reference>
<dbReference type="PRINTS" id="PR00792">
    <property type="entry name" value="PEPSIN"/>
</dbReference>
<keyword evidence="14" id="KW-1185">Reference proteome</keyword>
<dbReference type="KEGG" id="mtr:11413964"/>
<evidence type="ECO:0000256" key="7">
    <source>
        <dbReference type="ARBA" id="ARBA00023180"/>
    </source>
</evidence>
<evidence type="ECO:0000313" key="12">
    <source>
        <dbReference type="EMBL" id="RHN55277.1"/>
    </source>
</evidence>
<gene>
    <name evidence="13" type="primary">11413964</name>
    <name evidence="11" type="ordered locus">MTR_5g038360</name>
    <name evidence="12" type="ORF">MtrunA17_Chr5g0415951</name>
</gene>
<feature type="signal peptide" evidence="9">
    <location>
        <begin position="1"/>
        <end position="19"/>
    </location>
</feature>
<dbReference type="Gramene" id="rna30429">
    <property type="protein sequence ID" value="RHN55277.1"/>
    <property type="gene ID" value="gene30429"/>
</dbReference>
<dbReference type="InterPro" id="IPR032799">
    <property type="entry name" value="TAXi_C"/>
</dbReference>
<keyword evidence="4 11" id="KW-0645">Protease</keyword>
<evidence type="ECO:0000313" key="13">
    <source>
        <dbReference type="EnsemblPlants" id="AES96541"/>
    </source>
</evidence>
<comment type="similarity">
    <text evidence="2">Belongs to the peptidase A1 family.</text>
</comment>
<evidence type="ECO:0000313" key="11">
    <source>
        <dbReference type="EMBL" id="AES96541.1"/>
    </source>
</evidence>
<dbReference type="SUPFAM" id="SSF50630">
    <property type="entry name" value="Acid proteases"/>
    <property type="match status" value="1"/>
</dbReference>
<dbReference type="PANTHER" id="PTHR47967">
    <property type="entry name" value="OS07G0603500 PROTEIN-RELATED"/>
    <property type="match status" value="1"/>
</dbReference>
<dbReference type="Proteomes" id="UP000002051">
    <property type="component" value="Chromosome 5"/>
</dbReference>
<dbReference type="InterPro" id="IPR021109">
    <property type="entry name" value="Peptidase_aspartic_dom_sf"/>
</dbReference>
<keyword evidence="9" id="KW-0732">Signal</keyword>
<dbReference type="InterPro" id="IPR033121">
    <property type="entry name" value="PEPTIDASE_A1"/>
</dbReference>
<dbReference type="CDD" id="cd05476">
    <property type="entry name" value="pepsin_A_like_plant"/>
    <property type="match status" value="1"/>
</dbReference>
<dbReference type="Pfam" id="PF14541">
    <property type="entry name" value="TAXi_C"/>
    <property type="match status" value="1"/>
</dbReference>
<dbReference type="Proteomes" id="UP000265566">
    <property type="component" value="Chromosome 5"/>
</dbReference>
<evidence type="ECO:0000313" key="14">
    <source>
        <dbReference type="Proteomes" id="UP000002051"/>
    </source>
</evidence>
<evidence type="ECO:0000313" key="15">
    <source>
        <dbReference type="Proteomes" id="UP000265566"/>
    </source>
</evidence>
<dbReference type="EMBL" id="CM001221">
    <property type="protein sequence ID" value="AES96541.1"/>
    <property type="molecule type" value="Genomic_DNA"/>
</dbReference>
<dbReference type="EnsemblPlants" id="AES96541">
    <property type="protein sequence ID" value="AES96541"/>
    <property type="gene ID" value="MTR_5g038360"/>
</dbReference>
<dbReference type="EC" id="3.4.23.12" evidence="12"/>
<dbReference type="Gene3D" id="2.40.70.10">
    <property type="entry name" value="Acid Proteases"/>
    <property type="match status" value="2"/>
</dbReference>
<feature type="active site" evidence="8">
    <location>
        <position position="316"/>
    </location>
</feature>
<dbReference type="Pfam" id="PF14543">
    <property type="entry name" value="TAXi_N"/>
    <property type="match status" value="1"/>
</dbReference>
<keyword evidence="6 12" id="KW-0378">Hydrolase</keyword>
<dbReference type="GO" id="GO:0006508">
    <property type="term" value="P:proteolysis"/>
    <property type="evidence" value="ECO:0007669"/>
    <property type="project" value="UniProtKB-KW"/>
</dbReference>
<reference evidence="11 14" key="1">
    <citation type="journal article" date="2011" name="Nature">
        <title>The Medicago genome provides insight into the evolution of rhizobial symbioses.</title>
        <authorList>
            <person name="Young N.D."/>
            <person name="Debelle F."/>
            <person name="Oldroyd G.E."/>
            <person name="Geurts R."/>
            <person name="Cannon S.B."/>
            <person name="Udvardi M.K."/>
            <person name="Benedito V.A."/>
            <person name="Mayer K.F."/>
            <person name="Gouzy J."/>
            <person name="Schoof H."/>
            <person name="Van de Peer Y."/>
            <person name="Proost S."/>
            <person name="Cook D.R."/>
            <person name="Meyers B.C."/>
            <person name="Spannagl M."/>
            <person name="Cheung F."/>
            <person name="De Mita S."/>
            <person name="Krishnakumar V."/>
            <person name="Gundlach H."/>
            <person name="Zhou S."/>
            <person name="Mudge J."/>
            <person name="Bharti A.K."/>
            <person name="Murray J.D."/>
            <person name="Naoumkina M.A."/>
            <person name="Rosen B."/>
            <person name="Silverstein K.A."/>
            <person name="Tang H."/>
            <person name="Rombauts S."/>
            <person name="Zhao P.X."/>
            <person name="Zhou P."/>
            <person name="Barbe V."/>
            <person name="Bardou P."/>
            <person name="Bechner M."/>
            <person name="Bellec A."/>
            <person name="Berger A."/>
            <person name="Berges H."/>
            <person name="Bidwell S."/>
            <person name="Bisseling T."/>
            <person name="Choisne N."/>
            <person name="Couloux A."/>
            <person name="Denny R."/>
            <person name="Deshpande S."/>
            <person name="Dai X."/>
            <person name="Doyle J.J."/>
            <person name="Dudez A.M."/>
            <person name="Farmer A.D."/>
            <person name="Fouteau S."/>
            <person name="Franken C."/>
            <person name="Gibelin C."/>
            <person name="Gish J."/>
            <person name="Goldstein S."/>
            <person name="Gonzalez A.J."/>
            <person name="Green P.J."/>
            <person name="Hallab A."/>
            <person name="Hartog M."/>
            <person name="Hua A."/>
            <person name="Humphray S.J."/>
            <person name="Jeong D.H."/>
            <person name="Jing Y."/>
            <person name="Jocker A."/>
            <person name="Kenton S.M."/>
            <person name="Kim D.J."/>
            <person name="Klee K."/>
            <person name="Lai H."/>
            <person name="Lang C."/>
            <person name="Lin S."/>
            <person name="Macmil S.L."/>
            <person name="Magdelenat G."/>
            <person name="Matthews L."/>
            <person name="McCorrison J."/>
            <person name="Monaghan E.L."/>
            <person name="Mun J.H."/>
            <person name="Najar F.Z."/>
            <person name="Nicholson C."/>
            <person name="Noirot C."/>
            <person name="O'Bleness M."/>
            <person name="Paule C.R."/>
            <person name="Poulain J."/>
            <person name="Prion F."/>
            <person name="Qin B."/>
            <person name="Qu C."/>
            <person name="Retzel E.F."/>
            <person name="Riddle C."/>
            <person name="Sallet E."/>
            <person name="Samain S."/>
            <person name="Samson N."/>
            <person name="Sanders I."/>
            <person name="Saurat O."/>
            <person name="Scarpelli C."/>
            <person name="Schiex T."/>
            <person name="Segurens B."/>
            <person name="Severin A.J."/>
            <person name="Sherrier D.J."/>
            <person name="Shi R."/>
            <person name="Sims S."/>
            <person name="Singer S.R."/>
            <person name="Sinharoy S."/>
            <person name="Sterck L."/>
            <person name="Viollet A."/>
            <person name="Wang B.B."/>
            <person name="Wang K."/>
            <person name="Wang M."/>
            <person name="Wang X."/>
            <person name="Warfsmann J."/>
            <person name="Weissenbach J."/>
            <person name="White D.D."/>
            <person name="White J.D."/>
            <person name="Wiley G.B."/>
            <person name="Wincker P."/>
            <person name="Xing Y."/>
            <person name="Yang L."/>
            <person name="Yao Z."/>
            <person name="Ying F."/>
            <person name="Zhai J."/>
            <person name="Zhou L."/>
            <person name="Zuber A."/>
            <person name="Denarie J."/>
            <person name="Dixon R.A."/>
            <person name="May G.D."/>
            <person name="Schwartz D.C."/>
            <person name="Rogers J."/>
            <person name="Quetier F."/>
            <person name="Town C.D."/>
            <person name="Roe B.A."/>
        </authorList>
    </citation>
    <scope>NUCLEOTIDE SEQUENCE [LARGE SCALE GENOMIC DNA]</scope>
    <source>
        <strain evidence="11">A17</strain>
        <strain evidence="13 14">cv. Jemalong A17</strain>
    </source>
</reference>
<dbReference type="OrthoDB" id="1419953at2759"/>
<dbReference type="eggNOG" id="KOG1339">
    <property type="taxonomic scope" value="Eukaryota"/>
</dbReference>
<dbReference type="OMA" id="FGCSTYS"/>
<evidence type="ECO:0000256" key="9">
    <source>
        <dbReference type="SAM" id="SignalP"/>
    </source>
</evidence>
<evidence type="ECO:0000259" key="10">
    <source>
        <dbReference type="PROSITE" id="PS51767"/>
    </source>
</evidence>
<feature type="domain" description="Peptidase A1" evidence="10">
    <location>
        <begin position="89"/>
        <end position="430"/>
    </location>
</feature>
<keyword evidence="7" id="KW-0325">Glycoprotein</keyword>
<dbReference type="FunFam" id="2.40.70.10:FF:000050">
    <property type="entry name" value="Aspartic proteinase CDR1"/>
    <property type="match status" value="1"/>
</dbReference>
<organism evidence="11 14">
    <name type="scientific">Medicago truncatula</name>
    <name type="common">Barrel medic</name>
    <name type="synonym">Medicago tribuloides</name>
    <dbReference type="NCBI Taxonomy" id="3880"/>
    <lineage>
        <taxon>Eukaryota</taxon>
        <taxon>Viridiplantae</taxon>
        <taxon>Streptophyta</taxon>
        <taxon>Embryophyta</taxon>
        <taxon>Tracheophyta</taxon>
        <taxon>Spermatophyta</taxon>
        <taxon>Magnoliopsida</taxon>
        <taxon>eudicotyledons</taxon>
        <taxon>Gunneridae</taxon>
        <taxon>Pentapetalae</taxon>
        <taxon>rosids</taxon>
        <taxon>fabids</taxon>
        <taxon>Fabales</taxon>
        <taxon>Fabaceae</taxon>
        <taxon>Papilionoideae</taxon>
        <taxon>50 kb inversion clade</taxon>
        <taxon>NPAAA clade</taxon>
        <taxon>Hologalegina</taxon>
        <taxon>IRL clade</taxon>
        <taxon>Trifolieae</taxon>
        <taxon>Medicago</taxon>
    </lineage>
</organism>
<name>G7K9S0_MEDTR</name>
<comment type="subcellular location">
    <subcellularLocation>
        <location evidence="1">Secreted</location>
    </subcellularLocation>
</comment>
<evidence type="ECO:0000256" key="6">
    <source>
        <dbReference type="ARBA" id="ARBA00022801"/>
    </source>
</evidence>
<protein>
    <submittedName>
        <fullName evidence="11">Eukaryotic aspartyl protease family protein</fullName>
    </submittedName>
    <submittedName>
        <fullName evidence="12">Putative nepenthesin</fullName>
        <ecNumber evidence="12">3.4.23.12</ecNumber>
    </submittedName>
</protein>
<reference evidence="15" key="4">
    <citation type="journal article" date="2018" name="Nat. Plants">
        <title>Whole-genome landscape of Medicago truncatula symbiotic genes.</title>
        <authorList>
            <person name="Pecrix Y."/>
            <person name="Staton S.E."/>
            <person name="Sallet E."/>
            <person name="Lelandais-Briere C."/>
            <person name="Moreau S."/>
            <person name="Carrere S."/>
            <person name="Blein T."/>
            <person name="Jardinaud M.F."/>
            <person name="Latrasse D."/>
            <person name="Zouine M."/>
            <person name="Zahm M."/>
            <person name="Kreplak J."/>
            <person name="Mayjonade B."/>
            <person name="Satge C."/>
            <person name="Perez M."/>
            <person name="Cauet S."/>
            <person name="Marande W."/>
            <person name="Chantry-Darmon C."/>
            <person name="Lopez-Roques C."/>
            <person name="Bouchez O."/>
            <person name="Berard A."/>
            <person name="Debelle F."/>
            <person name="Munos S."/>
            <person name="Bendahmane A."/>
            <person name="Berges H."/>
            <person name="Niebel A."/>
            <person name="Buitink J."/>
            <person name="Frugier F."/>
            <person name="Benhamed M."/>
            <person name="Crespi M."/>
            <person name="Gouzy J."/>
            <person name="Gamas P."/>
        </authorList>
    </citation>
    <scope>NUCLEOTIDE SEQUENCE [LARGE SCALE GENOMIC DNA]</scope>
    <source>
        <strain evidence="15">cv. Jemalong A17</strain>
    </source>
</reference>
<dbReference type="PANTHER" id="PTHR47967:SF66">
    <property type="entry name" value="ASPARTIC PROTEINASE CDR1-RELATED"/>
    <property type="match status" value="1"/>
</dbReference>
<dbReference type="InterPro" id="IPR032861">
    <property type="entry name" value="TAXi_N"/>
</dbReference>
<reference evidence="12" key="5">
    <citation type="journal article" date="2018" name="Nat. Plants">
        <title>Whole-genome landscape of Medicago truncatula symbiotic genes.</title>
        <authorList>
            <person name="Pecrix Y."/>
            <person name="Gamas P."/>
            <person name="Carrere S."/>
        </authorList>
    </citation>
    <scope>NUCLEOTIDE SEQUENCE</scope>
    <source>
        <tissue evidence="12">Leaves</tissue>
    </source>
</reference>
<evidence type="ECO:0000256" key="8">
    <source>
        <dbReference type="PIRSR" id="PIRSR601461-1"/>
    </source>
</evidence>
<sequence length="437" mass="47937">MRFYSSLLLLFCFCRVSVSKTQNNGFSVELIHPISSKSPFYNTAESHFQRMSNNMKHSTNRVHYLNHVFSFPPNKVPNIVVSPFMGDGYIISFLIGTPPFQLYGVMDTANDNIWFQCNPCKPCFNTTSPMFDPSKSSTYKTIPCSSPKCKNVENTHCSSDDKKVCEYSFTYGGEAYSQGDLSIDTLTLNSNNDTPISFKNIVIGCGHRNKGPLEGYVSGNIGLGRGPLSFISQLNSSIGGKFSYCLVPLFSNEGISGKLHFGDKSVVSGVGTVSTPITAGEIGYSTTLNALSVGDHIIKFENSTSKNDNLGNTIIDSGTTLTILPENVYSRLESIVTSMVKLERAKSPNQQFKLCYKATLKNLDVPIITAHFNGADVHLNSLNTFYPIDHEVVCFAFVSVGNFPGTIIGNIAQQNFLVGFDLQKNIISFKPTDCTKS</sequence>
<accession>G7K9S0</accession>
<dbReference type="InterPro" id="IPR034161">
    <property type="entry name" value="Pepsin-like_plant"/>
</dbReference>
<evidence type="ECO:0000256" key="4">
    <source>
        <dbReference type="ARBA" id="ARBA00022670"/>
    </source>
</evidence>
<dbReference type="PROSITE" id="PS51767">
    <property type="entry name" value="PEPTIDASE_A1"/>
    <property type="match status" value="1"/>
</dbReference>
<dbReference type="GO" id="GO:0004190">
    <property type="term" value="F:aspartic-type endopeptidase activity"/>
    <property type="evidence" value="ECO:0000318"/>
    <property type="project" value="GO_Central"/>
</dbReference>
<dbReference type="InterPro" id="IPR051708">
    <property type="entry name" value="Plant_Aspart_Prot_A1"/>
</dbReference>
<dbReference type="HOGENOM" id="CLU_005738_1_3_1"/>
<evidence type="ECO:0000256" key="3">
    <source>
        <dbReference type="ARBA" id="ARBA00022525"/>
    </source>
</evidence>
<keyword evidence="5" id="KW-0064">Aspartyl protease</keyword>
<feature type="chain" id="PRO_5014573461" evidence="9">
    <location>
        <begin position="20"/>
        <end position="437"/>
    </location>
</feature>